<evidence type="ECO:0000256" key="3">
    <source>
        <dbReference type="ARBA" id="ARBA00007870"/>
    </source>
</evidence>
<keyword evidence="8 11" id="KW-0560">Oxidoreductase</keyword>
<dbReference type="SUPFAM" id="SSF51735">
    <property type="entry name" value="NAD(P)-binding Rossmann-fold domains"/>
    <property type="match status" value="1"/>
</dbReference>
<dbReference type="PANTHER" id="PTHR21708">
    <property type="entry name" value="PROBABLE 2-DEHYDROPANTOATE 2-REDUCTASE"/>
    <property type="match status" value="1"/>
</dbReference>
<reference evidence="14 15" key="1">
    <citation type="submission" date="2006-02" db="EMBL/GenBank/DDBJ databases">
        <authorList>
            <person name="Waterbury J."/>
            <person name="Ferriera S."/>
            <person name="Johnson J."/>
            <person name="Kravitz S."/>
            <person name="Halpern A."/>
            <person name="Remington K."/>
            <person name="Beeson K."/>
            <person name="Tran B."/>
            <person name="Rogers Y.-H."/>
            <person name="Friedman R."/>
            <person name="Venter J.C."/>
        </authorList>
    </citation>
    <scope>NUCLEOTIDE SEQUENCE [LARGE SCALE GENOMIC DNA]</scope>
    <source>
        <strain evidence="14 15">Nb-231</strain>
    </source>
</reference>
<comment type="caution">
    <text evidence="14">The sequence shown here is derived from an EMBL/GenBank/DDBJ whole genome shotgun (WGS) entry which is preliminary data.</text>
</comment>
<dbReference type="Gene3D" id="3.40.50.720">
    <property type="entry name" value="NAD(P)-binding Rossmann-like Domain"/>
    <property type="match status" value="1"/>
</dbReference>
<dbReference type="STRING" id="314278.NB231_07487"/>
<comment type="pathway">
    <text evidence="2 11">Cofactor biosynthesis; (R)-pantothenate biosynthesis; (R)-pantoate from 3-methyl-2-oxobutanoate: step 2/2.</text>
</comment>
<dbReference type="InterPro" id="IPR036291">
    <property type="entry name" value="NAD(P)-bd_dom_sf"/>
</dbReference>
<feature type="domain" description="Ketopantoate reductase C-terminal" evidence="13">
    <location>
        <begin position="181"/>
        <end position="304"/>
    </location>
</feature>
<protein>
    <recommendedName>
        <fullName evidence="5 11">2-dehydropantoate 2-reductase</fullName>
        <ecNumber evidence="4 11">1.1.1.169</ecNumber>
    </recommendedName>
    <alternativeName>
        <fullName evidence="9 11">Ketopantoate reductase</fullName>
    </alternativeName>
</protein>
<dbReference type="InterPro" id="IPR003710">
    <property type="entry name" value="ApbA"/>
</dbReference>
<name>A4BT92_9GAMM</name>
<comment type="function">
    <text evidence="1 11">Catalyzes the NADPH-dependent reduction of ketopantoate into pantoic acid.</text>
</comment>
<dbReference type="Pfam" id="PF02558">
    <property type="entry name" value="ApbA"/>
    <property type="match status" value="1"/>
</dbReference>
<keyword evidence="6 11" id="KW-0566">Pantothenate biosynthesis</keyword>
<dbReference type="InterPro" id="IPR013328">
    <property type="entry name" value="6PGD_dom2"/>
</dbReference>
<evidence type="ECO:0000256" key="10">
    <source>
        <dbReference type="ARBA" id="ARBA00048793"/>
    </source>
</evidence>
<evidence type="ECO:0000313" key="15">
    <source>
        <dbReference type="Proteomes" id="UP000003374"/>
    </source>
</evidence>
<dbReference type="GO" id="GO:0015940">
    <property type="term" value="P:pantothenate biosynthetic process"/>
    <property type="evidence" value="ECO:0007669"/>
    <property type="project" value="UniProtKB-UniPathway"/>
</dbReference>
<dbReference type="HOGENOM" id="CLU_031468_6_1_6"/>
<dbReference type="FunFam" id="3.40.50.720:FF:000307">
    <property type="entry name" value="2-dehydropantoate 2-reductase"/>
    <property type="match status" value="1"/>
</dbReference>
<dbReference type="InterPro" id="IPR008927">
    <property type="entry name" value="6-PGluconate_DH-like_C_sf"/>
</dbReference>
<evidence type="ECO:0000256" key="7">
    <source>
        <dbReference type="ARBA" id="ARBA00022857"/>
    </source>
</evidence>
<dbReference type="SUPFAM" id="SSF48179">
    <property type="entry name" value="6-phosphogluconate dehydrogenase C-terminal domain-like"/>
    <property type="match status" value="1"/>
</dbReference>
<evidence type="ECO:0000259" key="13">
    <source>
        <dbReference type="Pfam" id="PF08546"/>
    </source>
</evidence>
<dbReference type="InterPro" id="IPR013752">
    <property type="entry name" value="KPA_reductase"/>
</dbReference>
<dbReference type="InterPro" id="IPR051402">
    <property type="entry name" value="KPR-Related"/>
</dbReference>
<dbReference type="Pfam" id="PF08546">
    <property type="entry name" value="ApbA_C"/>
    <property type="match status" value="1"/>
</dbReference>
<proteinExistence type="inferred from homology"/>
<evidence type="ECO:0000256" key="11">
    <source>
        <dbReference type="RuleBase" id="RU362068"/>
    </source>
</evidence>
<evidence type="ECO:0000256" key="9">
    <source>
        <dbReference type="ARBA" id="ARBA00032024"/>
    </source>
</evidence>
<dbReference type="EMBL" id="AAOF01000013">
    <property type="protein sequence ID" value="EAR20994.1"/>
    <property type="molecule type" value="Genomic_DNA"/>
</dbReference>
<dbReference type="UniPathway" id="UPA00028">
    <property type="reaction ID" value="UER00004"/>
</dbReference>
<sequence length="314" mass="34024">MNVRIAIFGAGGVGGYFGGRLAQAGQDVIFIARGAHLQAIRRNGLRVESIKGDFCVEQVQATDDPREVGTVDAILVCVKSWQVVEAARAMHPILGPATFVVPMQNGIEAPNQLATELGHTRVLGGLCGIIAYRSEPGHIRHIGVDPFVSFNELDNSPSERTERLRQAFERSRGLSVTVPLNIEAAMWEKFLFITAISGLGAVTRMPVGVVRRQPGTRRLLECAMEEIHTVARAHRISLPSDIVTTTMGFIDALPEDATASMQRDVLERRASELEAQNGAVVRLGAQAGIATPVNGFIYHCLLALERRARGEETG</sequence>
<gene>
    <name evidence="14" type="ORF">NB231_07487</name>
</gene>
<evidence type="ECO:0000313" key="14">
    <source>
        <dbReference type="EMBL" id="EAR20994.1"/>
    </source>
</evidence>
<dbReference type="AlphaFoldDB" id="A4BT92"/>
<evidence type="ECO:0000256" key="2">
    <source>
        <dbReference type="ARBA" id="ARBA00004994"/>
    </source>
</evidence>
<dbReference type="NCBIfam" id="NF005091">
    <property type="entry name" value="PRK06522.2-2"/>
    <property type="match status" value="1"/>
</dbReference>
<evidence type="ECO:0000256" key="4">
    <source>
        <dbReference type="ARBA" id="ARBA00013014"/>
    </source>
</evidence>
<dbReference type="NCBIfam" id="TIGR00745">
    <property type="entry name" value="apbA_panE"/>
    <property type="match status" value="1"/>
</dbReference>
<evidence type="ECO:0000256" key="8">
    <source>
        <dbReference type="ARBA" id="ARBA00023002"/>
    </source>
</evidence>
<dbReference type="Proteomes" id="UP000003374">
    <property type="component" value="Unassembled WGS sequence"/>
</dbReference>
<evidence type="ECO:0000256" key="1">
    <source>
        <dbReference type="ARBA" id="ARBA00002919"/>
    </source>
</evidence>
<keyword evidence="15" id="KW-1185">Reference proteome</keyword>
<evidence type="ECO:0000256" key="5">
    <source>
        <dbReference type="ARBA" id="ARBA00019465"/>
    </source>
</evidence>
<dbReference type="eggNOG" id="COG1893">
    <property type="taxonomic scope" value="Bacteria"/>
</dbReference>
<dbReference type="GO" id="GO:0005737">
    <property type="term" value="C:cytoplasm"/>
    <property type="evidence" value="ECO:0007669"/>
    <property type="project" value="TreeGrafter"/>
</dbReference>
<dbReference type="InterPro" id="IPR013332">
    <property type="entry name" value="KPR_N"/>
</dbReference>
<dbReference type="EC" id="1.1.1.169" evidence="4 11"/>
<accession>A4BT92</accession>
<dbReference type="PANTHER" id="PTHR21708:SF26">
    <property type="entry name" value="2-DEHYDROPANTOATE 2-REDUCTASE"/>
    <property type="match status" value="1"/>
</dbReference>
<dbReference type="Gene3D" id="1.10.1040.10">
    <property type="entry name" value="N-(1-d-carboxylethyl)-l-norvaline Dehydrogenase, domain 2"/>
    <property type="match status" value="1"/>
</dbReference>
<comment type="catalytic activity">
    <reaction evidence="10 11">
        <text>(R)-pantoate + NADP(+) = 2-dehydropantoate + NADPH + H(+)</text>
        <dbReference type="Rhea" id="RHEA:16233"/>
        <dbReference type="ChEBI" id="CHEBI:11561"/>
        <dbReference type="ChEBI" id="CHEBI:15378"/>
        <dbReference type="ChEBI" id="CHEBI:15980"/>
        <dbReference type="ChEBI" id="CHEBI:57783"/>
        <dbReference type="ChEBI" id="CHEBI:58349"/>
        <dbReference type="EC" id="1.1.1.169"/>
    </reaction>
</comment>
<dbReference type="GO" id="GO:0008677">
    <property type="term" value="F:2-dehydropantoate 2-reductase activity"/>
    <property type="evidence" value="ECO:0007669"/>
    <property type="project" value="UniProtKB-EC"/>
</dbReference>
<feature type="domain" description="Ketopantoate reductase N-terminal" evidence="12">
    <location>
        <begin position="5"/>
        <end position="145"/>
    </location>
</feature>
<evidence type="ECO:0000259" key="12">
    <source>
        <dbReference type="Pfam" id="PF02558"/>
    </source>
</evidence>
<dbReference type="FunFam" id="1.10.1040.10:FF:000017">
    <property type="entry name" value="2-dehydropantoate 2-reductase"/>
    <property type="match status" value="1"/>
</dbReference>
<organism evidence="14 15">
    <name type="scientific">Nitrococcus mobilis Nb-231</name>
    <dbReference type="NCBI Taxonomy" id="314278"/>
    <lineage>
        <taxon>Bacteria</taxon>
        <taxon>Pseudomonadati</taxon>
        <taxon>Pseudomonadota</taxon>
        <taxon>Gammaproteobacteria</taxon>
        <taxon>Chromatiales</taxon>
        <taxon>Ectothiorhodospiraceae</taxon>
        <taxon>Nitrococcus</taxon>
    </lineage>
</organism>
<keyword evidence="7 11" id="KW-0521">NADP</keyword>
<comment type="similarity">
    <text evidence="3 11">Belongs to the ketopantoate reductase family.</text>
</comment>
<evidence type="ECO:0000256" key="6">
    <source>
        <dbReference type="ARBA" id="ARBA00022655"/>
    </source>
</evidence>